<evidence type="ECO:0000256" key="5">
    <source>
        <dbReference type="ARBA" id="ARBA00049233"/>
    </source>
</evidence>
<dbReference type="InterPro" id="IPR036291">
    <property type="entry name" value="NAD(P)-bd_dom_sf"/>
</dbReference>
<evidence type="ECO:0000256" key="1">
    <source>
        <dbReference type="ARBA" id="ARBA00010928"/>
    </source>
</evidence>
<dbReference type="AlphaFoldDB" id="A0A4S9AY55"/>
<dbReference type="PANTHER" id="PTHR22604">
    <property type="entry name" value="OXIDOREDUCTASES"/>
    <property type="match status" value="1"/>
</dbReference>
<feature type="region of interest" description="Disordered" evidence="6">
    <location>
        <begin position="316"/>
        <end position="344"/>
    </location>
</feature>
<evidence type="ECO:0000313" key="10">
    <source>
        <dbReference type="Proteomes" id="UP000304928"/>
    </source>
</evidence>
<dbReference type="InterPro" id="IPR050984">
    <property type="entry name" value="Gfo/Idh/MocA_domain"/>
</dbReference>
<dbReference type="EC" id="1.1.1.179" evidence="3"/>
<dbReference type="InterPro" id="IPR000683">
    <property type="entry name" value="Gfo/Idh/MocA-like_OxRdtase_N"/>
</dbReference>
<sequence>MDRHNMSKFTLRWGILATGGIAESFSRDLTVNPETRNVNDIKHEIIAAASSSSADRASQFLKKVGAPSSAKGYGSYEELVADKDVDIIYVATPHSHHYQNAMLCLEGGKNVLCEKAFTVNAAQAKKLAEKAKEKNLFLMEAVWTRYFPLSIYVRDIITSGKIGKVHRTFADLSIGTLPEEAFDNSHRMVNPDLAGGALLDLGIYALTWVFQTLYHTQPESARKAPTVVSSLKKYPTGADEMTTMLLTFPRSEELGGDAHGIATTAFRTTPDPDGKGSAGPAIRVQGDKGEIQVFHPAFRPSKTKLVLFDGTVEEKTFTQPGPGKGSGFYNGFGDDKNPEGEGHGMFWEADECAFALKEGRKEGKYEGLQESIVIMETMDEVRKQNGMTYPEKIETTKFPTQL</sequence>
<feature type="compositionally biased region" description="Basic and acidic residues" evidence="6">
    <location>
        <begin position="333"/>
        <end position="342"/>
    </location>
</feature>
<evidence type="ECO:0000313" key="9">
    <source>
        <dbReference type="EMBL" id="THW85101.1"/>
    </source>
</evidence>
<dbReference type="SUPFAM" id="SSF51735">
    <property type="entry name" value="NAD(P)-binding Rossmann-fold domains"/>
    <property type="match status" value="1"/>
</dbReference>
<gene>
    <name evidence="9" type="ORF">D6D15_08313</name>
</gene>
<proteinExistence type="inferred from homology"/>
<dbReference type="EMBL" id="QZAR01000193">
    <property type="protein sequence ID" value="THW85101.1"/>
    <property type="molecule type" value="Genomic_DNA"/>
</dbReference>
<keyword evidence="2" id="KW-0560">Oxidoreductase</keyword>
<name>A0A4S9AY55_AURPU</name>
<organism evidence="9 10">
    <name type="scientific">Aureobasidium pullulans</name>
    <name type="common">Black yeast</name>
    <name type="synonym">Pullularia pullulans</name>
    <dbReference type="NCBI Taxonomy" id="5580"/>
    <lineage>
        <taxon>Eukaryota</taxon>
        <taxon>Fungi</taxon>
        <taxon>Dikarya</taxon>
        <taxon>Ascomycota</taxon>
        <taxon>Pezizomycotina</taxon>
        <taxon>Dothideomycetes</taxon>
        <taxon>Dothideomycetidae</taxon>
        <taxon>Dothideales</taxon>
        <taxon>Saccotheciaceae</taxon>
        <taxon>Aureobasidium</taxon>
    </lineage>
</organism>
<evidence type="ECO:0000259" key="8">
    <source>
        <dbReference type="Pfam" id="PF22725"/>
    </source>
</evidence>
<evidence type="ECO:0000259" key="7">
    <source>
        <dbReference type="Pfam" id="PF01408"/>
    </source>
</evidence>
<comment type="catalytic activity">
    <reaction evidence="5">
        <text>D-xylose + NADP(+) = D-xylono-1,5-lactone + NADPH + H(+)</text>
        <dbReference type="Rhea" id="RHEA:22000"/>
        <dbReference type="ChEBI" id="CHEBI:15378"/>
        <dbReference type="ChEBI" id="CHEBI:15867"/>
        <dbReference type="ChEBI" id="CHEBI:53455"/>
        <dbReference type="ChEBI" id="CHEBI:57783"/>
        <dbReference type="ChEBI" id="CHEBI:58349"/>
        <dbReference type="EC" id="1.1.1.179"/>
    </reaction>
</comment>
<comment type="similarity">
    <text evidence="1">Belongs to the Gfo/Idh/MocA family.</text>
</comment>
<dbReference type="GO" id="GO:0047837">
    <property type="term" value="F:D-xylose 1-dehydrogenase (NADP+) activity"/>
    <property type="evidence" value="ECO:0007669"/>
    <property type="project" value="UniProtKB-EC"/>
</dbReference>
<reference evidence="9 10" key="1">
    <citation type="submission" date="2018-10" db="EMBL/GenBank/DDBJ databases">
        <title>Fifty Aureobasidium pullulans genomes reveal a recombining polyextremotolerant generalist.</title>
        <authorList>
            <person name="Gostincar C."/>
            <person name="Turk M."/>
            <person name="Zajc J."/>
            <person name="Gunde-Cimerman N."/>
        </authorList>
    </citation>
    <scope>NUCLEOTIDE SEQUENCE [LARGE SCALE GENOMIC DNA]</scope>
    <source>
        <strain evidence="9 10">EXF-10507</strain>
    </source>
</reference>
<evidence type="ECO:0000256" key="6">
    <source>
        <dbReference type="SAM" id="MobiDB-lite"/>
    </source>
</evidence>
<comment type="caution">
    <text evidence="9">The sequence shown here is derived from an EMBL/GenBank/DDBJ whole genome shotgun (WGS) entry which is preliminary data.</text>
</comment>
<dbReference type="InterPro" id="IPR055170">
    <property type="entry name" value="GFO_IDH_MocA-like_dom"/>
</dbReference>
<dbReference type="GO" id="GO:0000166">
    <property type="term" value="F:nucleotide binding"/>
    <property type="evidence" value="ECO:0007669"/>
    <property type="project" value="InterPro"/>
</dbReference>
<accession>A0A4S9AY55</accession>
<dbReference type="Pfam" id="PF01408">
    <property type="entry name" value="GFO_IDH_MocA"/>
    <property type="match status" value="1"/>
</dbReference>
<dbReference type="SUPFAM" id="SSF55347">
    <property type="entry name" value="Glyceraldehyde-3-phosphate dehydrogenase-like, C-terminal domain"/>
    <property type="match status" value="1"/>
</dbReference>
<dbReference type="Gene3D" id="3.30.360.10">
    <property type="entry name" value="Dihydrodipicolinate Reductase, domain 2"/>
    <property type="match status" value="1"/>
</dbReference>
<evidence type="ECO:0000256" key="3">
    <source>
        <dbReference type="ARBA" id="ARBA00038984"/>
    </source>
</evidence>
<dbReference type="Pfam" id="PF22725">
    <property type="entry name" value="GFO_IDH_MocA_C3"/>
    <property type="match status" value="1"/>
</dbReference>
<protein>
    <recommendedName>
        <fullName evidence="3">D-xylose 1-dehydrogenase (NADP(+), D-xylono-1,5-lactone-forming)</fullName>
        <ecNumber evidence="3">1.1.1.179</ecNumber>
    </recommendedName>
    <alternativeName>
        <fullName evidence="4">D-xylose-NADP dehydrogenase</fullName>
    </alternativeName>
</protein>
<dbReference type="Proteomes" id="UP000304928">
    <property type="component" value="Unassembled WGS sequence"/>
</dbReference>
<dbReference type="PANTHER" id="PTHR22604:SF115">
    <property type="entry name" value="DIHYDRODIOL DEHYDROGENASE, PUTATIVE (AFU_ORTHOLOGUE AFUA_1G07520)-RELATED"/>
    <property type="match status" value="1"/>
</dbReference>
<evidence type="ECO:0000256" key="4">
    <source>
        <dbReference type="ARBA" id="ARBA00042988"/>
    </source>
</evidence>
<evidence type="ECO:0000256" key="2">
    <source>
        <dbReference type="ARBA" id="ARBA00023002"/>
    </source>
</evidence>
<feature type="domain" description="GFO/IDH/MocA-like oxidoreductase" evidence="8">
    <location>
        <begin position="153"/>
        <end position="291"/>
    </location>
</feature>
<dbReference type="Gene3D" id="3.40.50.720">
    <property type="entry name" value="NAD(P)-binding Rossmann-like Domain"/>
    <property type="match status" value="1"/>
</dbReference>
<feature type="domain" description="Gfo/Idh/MocA-like oxidoreductase N-terminal" evidence="7">
    <location>
        <begin position="36"/>
        <end position="139"/>
    </location>
</feature>